<reference evidence="2" key="1">
    <citation type="journal article" date="2015" name="Int. J. Syst. Evol. Microbiol.">
        <title>Rhizobium alvei sp. nov., isolated from a freshwater river.</title>
        <authorList>
            <person name="Sheu S.Y."/>
            <person name="Huang H.W."/>
            <person name="Young C.C."/>
            <person name="Chen W.M."/>
        </authorList>
    </citation>
    <scope>NUCLEOTIDE SEQUENCE</scope>
    <source>
        <strain evidence="2">TNR-22</strain>
    </source>
</reference>
<protein>
    <submittedName>
        <fullName evidence="2">Uncharacterized protein</fullName>
    </submittedName>
</protein>
<comment type="caution">
    <text evidence="2">The sequence shown here is derived from an EMBL/GenBank/DDBJ whole genome shotgun (WGS) entry which is preliminary data.</text>
</comment>
<gene>
    <name evidence="2" type="ORF">Q4481_06155</name>
</gene>
<evidence type="ECO:0000256" key="1">
    <source>
        <dbReference type="SAM" id="SignalP"/>
    </source>
</evidence>
<dbReference type="RefSeq" id="WP_304375435.1">
    <property type="nucleotide sequence ID" value="NZ_JAUOZU010000005.1"/>
</dbReference>
<feature type="chain" id="PRO_5045331530" evidence="1">
    <location>
        <begin position="23"/>
        <end position="74"/>
    </location>
</feature>
<name>A0ABT8YIP1_9HYPH</name>
<sequence length="74" mass="7883">MKIMLAVCTALGVTAMAAPSLADTVRIQVVKPQPKVVVVTPVPKVLVPVQCRTKITKTVNNRGESVVTKKRICG</sequence>
<accession>A0ABT8YIP1</accession>
<feature type="signal peptide" evidence="1">
    <location>
        <begin position="1"/>
        <end position="22"/>
    </location>
</feature>
<keyword evidence="1" id="KW-0732">Signal</keyword>
<evidence type="ECO:0000313" key="2">
    <source>
        <dbReference type="EMBL" id="MDO6963530.1"/>
    </source>
</evidence>
<proteinExistence type="predicted"/>
<dbReference type="EMBL" id="JAUOZU010000005">
    <property type="protein sequence ID" value="MDO6963530.1"/>
    <property type="molecule type" value="Genomic_DNA"/>
</dbReference>
<keyword evidence="3" id="KW-1185">Reference proteome</keyword>
<organism evidence="2 3">
    <name type="scientific">Rhizobium alvei</name>
    <dbReference type="NCBI Taxonomy" id="1132659"/>
    <lineage>
        <taxon>Bacteria</taxon>
        <taxon>Pseudomonadati</taxon>
        <taxon>Pseudomonadota</taxon>
        <taxon>Alphaproteobacteria</taxon>
        <taxon>Hyphomicrobiales</taxon>
        <taxon>Rhizobiaceae</taxon>
        <taxon>Rhizobium/Agrobacterium group</taxon>
        <taxon>Rhizobium</taxon>
    </lineage>
</organism>
<dbReference type="Proteomes" id="UP001174932">
    <property type="component" value="Unassembled WGS sequence"/>
</dbReference>
<evidence type="ECO:0000313" key="3">
    <source>
        <dbReference type="Proteomes" id="UP001174932"/>
    </source>
</evidence>
<reference evidence="2" key="2">
    <citation type="submission" date="2023-07" db="EMBL/GenBank/DDBJ databases">
        <authorList>
            <person name="Shen H."/>
        </authorList>
    </citation>
    <scope>NUCLEOTIDE SEQUENCE</scope>
    <source>
        <strain evidence="2">TNR-22</strain>
    </source>
</reference>